<evidence type="ECO:0000313" key="1">
    <source>
        <dbReference type="EMBL" id="OMO62675.1"/>
    </source>
</evidence>
<dbReference type="EMBL" id="AWWV01013197">
    <property type="protein sequence ID" value="OMO62675.1"/>
    <property type="molecule type" value="Genomic_DNA"/>
</dbReference>
<reference evidence="1 2" key="1">
    <citation type="submission" date="2013-09" db="EMBL/GenBank/DDBJ databases">
        <title>Corchorus capsularis genome sequencing.</title>
        <authorList>
            <person name="Alam M."/>
            <person name="Haque M.S."/>
            <person name="Islam M.S."/>
            <person name="Emdad E.M."/>
            <person name="Islam M.M."/>
            <person name="Ahmed B."/>
            <person name="Halim A."/>
            <person name="Hossen Q.M.M."/>
            <person name="Hossain M.Z."/>
            <person name="Ahmed R."/>
            <person name="Khan M.M."/>
            <person name="Islam R."/>
            <person name="Rashid M.M."/>
            <person name="Khan S.A."/>
            <person name="Rahman M.S."/>
            <person name="Alam M."/>
        </authorList>
    </citation>
    <scope>NUCLEOTIDE SEQUENCE [LARGE SCALE GENOMIC DNA]</scope>
    <source>
        <strain evidence="2">cv. CVL-1</strain>
        <tissue evidence="1">Whole seedling</tissue>
    </source>
</reference>
<proteinExistence type="predicted"/>
<comment type="caution">
    <text evidence="1">The sequence shown here is derived from an EMBL/GenBank/DDBJ whole genome shotgun (WGS) entry which is preliminary data.</text>
</comment>
<gene>
    <name evidence="1" type="ORF">CCACVL1_22703</name>
</gene>
<dbReference type="Gramene" id="OMO62675">
    <property type="protein sequence ID" value="OMO62675"/>
    <property type="gene ID" value="CCACVL1_22703"/>
</dbReference>
<keyword evidence="2" id="KW-1185">Reference proteome</keyword>
<dbReference type="Proteomes" id="UP000188268">
    <property type="component" value="Unassembled WGS sequence"/>
</dbReference>
<dbReference type="AlphaFoldDB" id="A0A1R3GX40"/>
<organism evidence="1 2">
    <name type="scientific">Corchorus capsularis</name>
    <name type="common">Jute</name>
    <dbReference type="NCBI Taxonomy" id="210143"/>
    <lineage>
        <taxon>Eukaryota</taxon>
        <taxon>Viridiplantae</taxon>
        <taxon>Streptophyta</taxon>
        <taxon>Embryophyta</taxon>
        <taxon>Tracheophyta</taxon>
        <taxon>Spermatophyta</taxon>
        <taxon>Magnoliopsida</taxon>
        <taxon>eudicotyledons</taxon>
        <taxon>Gunneridae</taxon>
        <taxon>Pentapetalae</taxon>
        <taxon>rosids</taxon>
        <taxon>malvids</taxon>
        <taxon>Malvales</taxon>
        <taxon>Malvaceae</taxon>
        <taxon>Grewioideae</taxon>
        <taxon>Apeibeae</taxon>
        <taxon>Corchorus</taxon>
    </lineage>
</organism>
<accession>A0A1R3GX40</accession>
<sequence>MNCFPFELREKIPNNACTLLSSFGQAPPQVAEII</sequence>
<name>A0A1R3GX40_COCAP</name>
<protein>
    <submittedName>
        <fullName evidence="1">Uncharacterized protein</fullName>
    </submittedName>
</protein>
<evidence type="ECO:0000313" key="2">
    <source>
        <dbReference type="Proteomes" id="UP000188268"/>
    </source>
</evidence>